<keyword evidence="7" id="KW-1185">Reference proteome</keyword>
<dbReference type="OrthoDB" id="5565380at2"/>
<dbReference type="InterPro" id="IPR058625">
    <property type="entry name" value="MdtA-like_BSH"/>
</dbReference>
<dbReference type="EMBL" id="LUUI01000144">
    <property type="protein sequence ID" value="OAI11108.1"/>
    <property type="molecule type" value="Genomic_DNA"/>
</dbReference>
<dbReference type="PANTHER" id="PTHR30469:SF15">
    <property type="entry name" value="HLYD FAMILY OF SECRETION PROTEINS"/>
    <property type="match status" value="1"/>
</dbReference>
<name>A0A177MZG3_9GAMM</name>
<dbReference type="InterPro" id="IPR006143">
    <property type="entry name" value="RND_pump_MFP"/>
</dbReference>
<comment type="similarity">
    <text evidence="1">Belongs to the membrane fusion protein (MFP) (TC 8.A.1) family.</text>
</comment>
<dbReference type="Gene3D" id="2.40.420.20">
    <property type="match status" value="1"/>
</dbReference>
<proteinExistence type="inferred from homology"/>
<dbReference type="STRING" id="980561.A1359_15020"/>
<dbReference type="Proteomes" id="UP000078476">
    <property type="component" value="Unassembled WGS sequence"/>
</dbReference>
<evidence type="ECO:0000256" key="2">
    <source>
        <dbReference type="SAM" id="Coils"/>
    </source>
</evidence>
<keyword evidence="2" id="KW-0175">Coiled coil</keyword>
<dbReference type="InterPro" id="IPR058792">
    <property type="entry name" value="Beta-barrel_RND_2"/>
</dbReference>
<dbReference type="Gene3D" id="1.10.287.470">
    <property type="entry name" value="Helix hairpin bin"/>
    <property type="match status" value="1"/>
</dbReference>
<evidence type="ECO:0000259" key="5">
    <source>
        <dbReference type="Pfam" id="PF25954"/>
    </source>
</evidence>
<evidence type="ECO:0000256" key="1">
    <source>
        <dbReference type="ARBA" id="ARBA00009477"/>
    </source>
</evidence>
<feature type="domain" description="CusB-like beta-barrel" evidence="5">
    <location>
        <begin position="204"/>
        <end position="275"/>
    </location>
</feature>
<dbReference type="AlphaFoldDB" id="A0A177MZG3"/>
<dbReference type="GO" id="GO:1990281">
    <property type="term" value="C:efflux pump complex"/>
    <property type="evidence" value="ECO:0007669"/>
    <property type="project" value="TreeGrafter"/>
</dbReference>
<accession>A0A177MZG3</accession>
<dbReference type="SUPFAM" id="SSF111369">
    <property type="entry name" value="HlyD-like secretion proteins"/>
    <property type="match status" value="1"/>
</dbReference>
<feature type="chain" id="PRO_5008068615" evidence="3">
    <location>
        <begin position="23"/>
        <end position="354"/>
    </location>
</feature>
<feature type="domain" description="Multidrug resistance protein MdtA-like barrel-sandwich hybrid" evidence="4">
    <location>
        <begin position="75"/>
        <end position="188"/>
    </location>
</feature>
<organism evidence="6 7">
    <name type="scientific">Methylomonas lenta</name>
    <dbReference type="NCBI Taxonomy" id="980561"/>
    <lineage>
        <taxon>Bacteria</taxon>
        <taxon>Pseudomonadati</taxon>
        <taxon>Pseudomonadota</taxon>
        <taxon>Gammaproteobacteria</taxon>
        <taxon>Methylococcales</taxon>
        <taxon>Methylococcaceae</taxon>
        <taxon>Methylomonas</taxon>
    </lineage>
</organism>
<dbReference type="Pfam" id="PF25917">
    <property type="entry name" value="BSH_RND"/>
    <property type="match status" value="1"/>
</dbReference>
<evidence type="ECO:0000259" key="4">
    <source>
        <dbReference type="Pfam" id="PF25917"/>
    </source>
</evidence>
<dbReference type="PROSITE" id="PS51257">
    <property type="entry name" value="PROKAR_LIPOPROTEIN"/>
    <property type="match status" value="1"/>
</dbReference>
<evidence type="ECO:0000256" key="3">
    <source>
        <dbReference type="SAM" id="SignalP"/>
    </source>
</evidence>
<dbReference type="GO" id="GO:0015562">
    <property type="term" value="F:efflux transmembrane transporter activity"/>
    <property type="evidence" value="ECO:0007669"/>
    <property type="project" value="TreeGrafter"/>
</dbReference>
<gene>
    <name evidence="6" type="ORF">A1359_15020</name>
</gene>
<comment type="caution">
    <text evidence="6">The sequence shown here is derived from an EMBL/GenBank/DDBJ whole genome shotgun (WGS) entry which is preliminary data.</text>
</comment>
<sequence length="354" mass="37688">MKTQLSLVLTISLIGISGCDSATQTDEPQVITEVAVKVGQISKTTLHRYVSAYGMVEPAPAMPGKAAASSKIATPIGGLLAQVFCVEGQVVKKGDLLFQLDTRNSDALIAKAEVAVDFAQKNFARKQALDATDNVSRKLYDEAQQLLQNARKDLLNAQTQRELLQIRAPLSGTLSAIYFKVGEVVNPNTLLADLTDLQRLSITLKVPSPEADSIRLNQTVQTITAAADQSQAQPFSGRVTFVGSQVDPLTDTLVVRVSVAADSGLRPGQFVSARILVEELPDRLAVPIASVVNSIDSSLIAVVEGDHARQVPIKPGLRDGNLVEIAAEGLQEGMTVVTSGAYGLPADTRIRVLK</sequence>
<dbReference type="Pfam" id="PF25954">
    <property type="entry name" value="Beta-barrel_RND_2"/>
    <property type="match status" value="1"/>
</dbReference>
<reference evidence="6 7" key="1">
    <citation type="submission" date="2016-03" db="EMBL/GenBank/DDBJ databases">
        <authorList>
            <person name="Ploux O."/>
        </authorList>
    </citation>
    <scope>NUCLEOTIDE SEQUENCE [LARGE SCALE GENOMIC DNA]</scope>
    <source>
        <strain evidence="6 7">R-45370</strain>
    </source>
</reference>
<dbReference type="PANTHER" id="PTHR30469">
    <property type="entry name" value="MULTIDRUG RESISTANCE PROTEIN MDTA"/>
    <property type="match status" value="1"/>
</dbReference>
<dbReference type="Gene3D" id="2.40.30.170">
    <property type="match status" value="1"/>
</dbReference>
<dbReference type="NCBIfam" id="TIGR01730">
    <property type="entry name" value="RND_mfp"/>
    <property type="match status" value="1"/>
</dbReference>
<feature type="signal peptide" evidence="3">
    <location>
        <begin position="1"/>
        <end position="22"/>
    </location>
</feature>
<feature type="coiled-coil region" evidence="2">
    <location>
        <begin position="140"/>
        <end position="167"/>
    </location>
</feature>
<keyword evidence="3" id="KW-0732">Signal</keyword>
<evidence type="ECO:0000313" key="7">
    <source>
        <dbReference type="Proteomes" id="UP000078476"/>
    </source>
</evidence>
<protein>
    <submittedName>
        <fullName evidence="6">Efflux transporter periplasmic adaptor subunit</fullName>
    </submittedName>
</protein>
<evidence type="ECO:0000313" key="6">
    <source>
        <dbReference type="EMBL" id="OAI11108.1"/>
    </source>
</evidence>
<dbReference type="Gene3D" id="2.40.50.100">
    <property type="match status" value="1"/>
</dbReference>
<dbReference type="RefSeq" id="WP_066986138.1">
    <property type="nucleotide sequence ID" value="NZ_LUUI01000144.1"/>
</dbReference>